<evidence type="ECO:0000313" key="4">
    <source>
        <dbReference type="Proteomes" id="UP000516052"/>
    </source>
</evidence>
<dbReference type="Proteomes" id="UP000516052">
    <property type="component" value="Chromosome"/>
</dbReference>
<evidence type="ECO:0000259" key="2">
    <source>
        <dbReference type="PROSITE" id="PS51186"/>
    </source>
</evidence>
<dbReference type="Gene3D" id="3.40.50.1000">
    <property type="entry name" value="HAD superfamily/HAD-like"/>
    <property type="match status" value="1"/>
</dbReference>
<dbReference type="KEGG" id="sroi:IAG44_35500"/>
<feature type="region of interest" description="Disordered" evidence="1">
    <location>
        <begin position="1"/>
        <end position="22"/>
    </location>
</feature>
<dbReference type="InterPro" id="IPR036412">
    <property type="entry name" value="HAD-like_sf"/>
</dbReference>
<dbReference type="PROSITE" id="PS51186">
    <property type="entry name" value="GNAT"/>
    <property type="match status" value="1"/>
</dbReference>
<evidence type="ECO:0000313" key="3">
    <source>
        <dbReference type="EMBL" id="QNP74240.1"/>
    </source>
</evidence>
<dbReference type="InterPro" id="IPR023214">
    <property type="entry name" value="HAD_sf"/>
</dbReference>
<protein>
    <submittedName>
        <fullName evidence="3">HAD-IIIC family phosphatase</fullName>
    </submittedName>
</protein>
<gene>
    <name evidence="3" type="ORF">IAG44_35500</name>
</gene>
<dbReference type="GO" id="GO:0016747">
    <property type="term" value="F:acyltransferase activity, transferring groups other than amino-acyl groups"/>
    <property type="evidence" value="ECO:0007669"/>
    <property type="project" value="InterPro"/>
</dbReference>
<dbReference type="InterPro" id="IPR010033">
    <property type="entry name" value="HAD_SF_ppase_IIIC"/>
</dbReference>
<dbReference type="InterPro" id="IPR016181">
    <property type="entry name" value="Acyl_CoA_acyltransferase"/>
</dbReference>
<reference evidence="3 4" key="1">
    <citation type="submission" date="2020-08" db="EMBL/GenBank/DDBJ databases">
        <title>A novel species.</title>
        <authorList>
            <person name="Gao J."/>
        </authorList>
    </citation>
    <scope>NUCLEOTIDE SEQUENCE [LARGE SCALE GENOMIC DNA]</scope>
    <source>
        <strain evidence="3 4">CRXT-G-22</strain>
    </source>
</reference>
<sequence length="366" mass="40469">MDSQVTAPAVPGGRRETPRDKPRRGRIKCVVWDLDETLWDGVLLEDGEVTPRPAVVELIKELDARGILQSVASKNDHDAAAEQLEAFGLAEYFLHPRIGWGPKSDSVADIAAALNIGVDSLAFVDDQEFELAEVAFHHPQVLCVAAAEIAQAVTGWEEFRPRFITDESRNRRSMYRSAIERDQAEEAAKTTGEDFLATLGMVFTISEAAEEDLRRAEELTVRTNQLNSTGQTYSYDELKELCDSPDHLLLVAELEDRFGLYGKIGLALVETGGPVWTLKLLLMSCRVMSRGVGAVLLNHVMTLARDNGAKLRAEFVETGRNRMMFVTYRFAGFKEAGTSGDATLLEADLTRVQPAPDYLVVTPPRT</sequence>
<dbReference type="NCBIfam" id="TIGR01686">
    <property type="entry name" value="FkbH"/>
    <property type="match status" value="1"/>
</dbReference>
<dbReference type="NCBIfam" id="TIGR01681">
    <property type="entry name" value="HAD-SF-IIIC"/>
    <property type="match status" value="1"/>
</dbReference>
<dbReference type="AlphaFoldDB" id="A0A7H0IN74"/>
<accession>A0A7H0IN74</accession>
<dbReference type="SUPFAM" id="SSF55729">
    <property type="entry name" value="Acyl-CoA N-acyltransferases (Nat)"/>
    <property type="match status" value="1"/>
</dbReference>
<proteinExistence type="predicted"/>
<evidence type="ECO:0000256" key="1">
    <source>
        <dbReference type="SAM" id="MobiDB-lite"/>
    </source>
</evidence>
<dbReference type="SUPFAM" id="SSF56784">
    <property type="entry name" value="HAD-like"/>
    <property type="match status" value="1"/>
</dbReference>
<dbReference type="Gene3D" id="3.40.630.30">
    <property type="match status" value="1"/>
</dbReference>
<organism evidence="3 4">
    <name type="scientific">Streptomyces roseirectus</name>
    <dbReference type="NCBI Taxonomy" id="2768066"/>
    <lineage>
        <taxon>Bacteria</taxon>
        <taxon>Bacillati</taxon>
        <taxon>Actinomycetota</taxon>
        <taxon>Actinomycetes</taxon>
        <taxon>Kitasatosporales</taxon>
        <taxon>Streptomycetaceae</taxon>
        <taxon>Streptomyces</taxon>
    </lineage>
</organism>
<keyword evidence="4" id="KW-1185">Reference proteome</keyword>
<name>A0A7H0IN74_9ACTN</name>
<feature type="domain" description="N-acetyltransferase" evidence="2">
    <location>
        <begin position="203"/>
        <end position="356"/>
    </location>
</feature>
<dbReference type="RefSeq" id="WP_187751165.1">
    <property type="nucleotide sequence ID" value="NZ_CP060828.1"/>
</dbReference>
<dbReference type="InterPro" id="IPR010037">
    <property type="entry name" value="FkbH_domain"/>
</dbReference>
<dbReference type="EMBL" id="CP060828">
    <property type="protein sequence ID" value="QNP74240.1"/>
    <property type="molecule type" value="Genomic_DNA"/>
</dbReference>
<dbReference type="InterPro" id="IPR000182">
    <property type="entry name" value="GNAT_dom"/>
</dbReference>